<sequence length="257" mass="29453">MMIDLYPQQTAQVLMQWLELSLNPENHLYALLDHSFDPKLLRKMKDRISYTALYQDQGGDVEISPLLCMLDTQSELQAQIELLLQITAGQPMLSFWLSPLDREAIFSHFANYFDVTLLPEKISMVLRYADTRILPNLLSTFNPEQSAMFLRPFVQLAYFDRAAKPVFVSGLHQQQIADTPLILNEVQFNQMMDHSLPDQVLQQIYRDKLQALLPEQASLAYAWVSNECVAAQAEGLCEFAEVTSYCTARLQESRPLS</sequence>
<evidence type="ECO:0000313" key="2">
    <source>
        <dbReference type="EMBL" id="MFC7420938.1"/>
    </source>
</evidence>
<keyword evidence="3" id="KW-1185">Reference proteome</keyword>
<protein>
    <submittedName>
        <fullName evidence="2">DUF4123 domain-containing protein</fullName>
    </submittedName>
</protein>
<dbReference type="Pfam" id="PF13503">
    <property type="entry name" value="DUF4123"/>
    <property type="match status" value="1"/>
</dbReference>
<evidence type="ECO:0000313" key="3">
    <source>
        <dbReference type="Proteomes" id="UP001596473"/>
    </source>
</evidence>
<dbReference type="Proteomes" id="UP001596473">
    <property type="component" value="Unassembled WGS sequence"/>
</dbReference>
<dbReference type="EMBL" id="JBHTBQ010000031">
    <property type="protein sequence ID" value="MFC7420938.1"/>
    <property type="molecule type" value="Genomic_DNA"/>
</dbReference>
<name>A0ABW2QZM7_9NEIS</name>
<gene>
    <name evidence="2" type="ORF">ACFQNF_13815</name>
</gene>
<organism evidence="2 3">
    <name type="scientific">Iodobacter arcticus</name>
    <dbReference type="NCBI Taxonomy" id="590593"/>
    <lineage>
        <taxon>Bacteria</taxon>
        <taxon>Pseudomonadati</taxon>
        <taxon>Pseudomonadota</taxon>
        <taxon>Betaproteobacteria</taxon>
        <taxon>Neisseriales</taxon>
        <taxon>Chitinibacteraceae</taxon>
        <taxon>Iodobacter</taxon>
    </lineage>
</organism>
<accession>A0ABW2QZM7</accession>
<reference evidence="3" key="1">
    <citation type="journal article" date="2019" name="Int. J. Syst. Evol. Microbiol.">
        <title>The Global Catalogue of Microorganisms (GCM) 10K type strain sequencing project: providing services to taxonomists for standard genome sequencing and annotation.</title>
        <authorList>
            <consortium name="The Broad Institute Genomics Platform"/>
            <consortium name="The Broad Institute Genome Sequencing Center for Infectious Disease"/>
            <person name="Wu L."/>
            <person name="Ma J."/>
        </authorList>
    </citation>
    <scope>NUCLEOTIDE SEQUENCE [LARGE SCALE GENOMIC DNA]</scope>
    <source>
        <strain evidence="3">CCUG 62945</strain>
    </source>
</reference>
<feature type="domain" description="DUF4123" evidence="1">
    <location>
        <begin position="28"/>
        <end position="146"/>
    </location>
</feature>
<evidence type="ECO:0000259" key="1">
    <source>
        <dbReference type="Pfam" id="PF13503"/>
    </source>
</evidence>
<comment type="caution">
    <text evidence="2">The sequence shown here is derived from an EMBL/GenBank/DDBJ whole genome shotgun (WGS) entry which is preliminary data.</text>
</comment>
<dbReference type="RefSeq" id="WP_380188525.1">
    <property type="nucleotide sequence ID" value="NZ_JBHTBQ010000031.1"/>
</dbReference>
<proteinExistence type="predicted"/>
<dbReference type="InterPro" id="IPR025391">
    <property type="entry name" value="DUF4123"/>
</dbReference>